<keyword evidence="6" id="KW-1185">Reference proteome</keyword>
<dbReference type="Pfam" id="PF17954">
    <property type="entry name" value="Pirin_C_2"/>
    <property type="match status" value="1"/>
</dbReference>
<name>A0A5B9EK59_9BACT</name>
<dbReference type="SUPFAM" id="SSF51182">
    <property type="entry name" value="RmlC-like cupins"/>
    <property type="match status" value="1"/>
</dbReference>
<reference evidence="5 6" key="1">
    <citation type="submission" date="2019-08" db="EMBL/GenBank/DDBJ databases">
        <title>Complete genome sequence of Terriglobus albidus strain ORNL.</title>
        <authorList>
            <person name="Podar M."/>
        </authorList>
    </citation>
    <scope>NUCLEOTIDE SEQUENCE [LARGE SCALE GENOMIC DNA]</scope>
    <source>
        <strain evidence="5 6">ORNL</strain>
    </source>
</reference>
<dbReference type="Pfam" id="PF02678">
    <property type="entry name" value="Pirin"/>
    <property type="match status" value="1"/>
</dbReference>
<dbReference type="Gene3D" id="2.60.120.10">
    <property type="entry name" value="Jelly Rolls"/>
    <property type="match status" value="2"/>
</dbReference>
<proteinExistence type="inferred from homology"/>
<evidence type="ECO:0000259" key="3">
    <source>
        <dbReference type="Pfam" id="PF02678"/>
    </source>
</evidence>
<dbReference type="InterPro" id="IPR041602">
    <property type="entry name" value="Quercetinase_C"/>
</dbReference>
<accession>A0A5B9EK59</accession>
<feature type="domain" description="Pirin N-terminal" evidence="3">
    <location>
        <begin position="53"/>
        <end position="120"/>
    </location>
</feature>
<dbReference type="InterPro" id="IPR003829">
    <property type="entry name" value="Pirin_N_dom"/>
</dbReference>
<dbReference type="InterPro" id="IPR011051">
    <property type="entry name" value="RmlC_Cupin_sf"/>
</dbReference>
<dbReference type="OrthoDB" id="321327at2"/>
<dbReference type="AlphaFoldDB" id="A0A5B9EK59"/>
<comment type="similarity">
    <text evidence="1 2">Belongs to the pirin family.</text>
</comment>
<evidence type="ECO:0000313" key="6">
    <source>
        <dbReference type="Proteomes" id="UP000321820"/>
    </source>
</evidence>
<protein>
    <submittedName>
        <fullName evidence="5">Pirin family protein</fullName>
    </submittedName>
</protein>
<feature type="domain" description="Quercetin 2,3-dioxygenase C-terminal cupin" evidence="4">
    <location>
        <begin position="147"/>
        <end position="230"/>
    </location>
</feature>
<dbReference type="PANTHER" id="PTHR43212:SF3">
    <property type="entry name" value="QUERCETIN 2,3-DIOXYGENASE"/>
    <property type="match status" value="1"/>
</dbReference>
<dbReference type="EMBL" id="CP042806">
    <property type="protein sequence ID" value="QEE30721.1"/>
    <property type="molecule type" value="Genomic_DNA"/>
</dbReference>
<evidence type="ECO:0000256" key="2">
    <source>
        <dbReference type="RuleBase" id="RU003457"/>
    </source>
</evidence>
<dbReference type="PANTHER" id="PTHR43212">
    <property type="entry name" value="QUERCETIN 2,3-DIOXYGENASE"/>
    <property type="match status" value="1"/>
</dbReference>
<dbReference type="RefSeq" id="WP_147650018.1">
    <property type="nucleotide sequence ID" value="NZ_CP042806.1"/>
</dbReference>
<evidence type="ECO:0000313" key="5">
    <source>
        <dbReference type="EMBL" id="QEE30721.1"/>
    </source>
</evidence>
<dbReference type="Proteomes" id="UP000321820">
    <property type="component" value="Chromosome"/>
</dbReference>
<gene>
    <name evidence="5" type="ORF">FTW19_23625</name>
</gene>
<evidence type="ECO:0000259" key="4">
    <source>
        <dbReference type="Pfam" id="PF17954"/>
    </source>
</evidence>
<evidence type="ECO:0000256" key="1">
    <source>
        <dbReference type="ARBA" id="ARBA00008416"/>
    </source>
</evidence>
<sequence>MAVLTKLDRSMKRRHGSSAFGIDILYPGLVLEEDDSGIGAIGRIDQAWLQPGAFIAMHPHRNDEILTYLRSGRLQHRDSVGHVEELSNTRLMLMNAGHTFQHEERVPADGGALEALQIFIRPSEKDLEPVVQFHDFAAAFSENDWRLVAGPNEDAPLKFRAQVWVHDIRLTTGHTATLPPFPTGEVSRILYVFAGRIAVAGTILAAGESILLNDEDLQIAAQEDSDLVLFTTDPSAPVFKQGMFSGNIVGFDA</sequence>
<dbReference type="InterPro" id="IPR012093">
    <property type="entry name" value="Pirin"/>
</dbReference>
<organism evidence="5 6">
    <name type="scientific">Terriglobus albidus</name>
    <dbReference type="NCBI Taxonomy" id="1592106"/>
    <lineage>
        <taxon>Bacteria</taxon>
        <taxon>Pseudomonadati</taxon>
        <taxon>Acidobacteriota</taxon>
        <taxon>Terriglobia</taxon>
        <taxon>Terriglobales</taxon>
        <taxon>Acidobacteriaceae</taxon>
        <taxon>Terriglobus</taxon>
    </lineage>
</organism>
<dbReference type="KEGG" id="talb:FTW19_23625"/>
<dbReference type="InterPro" id="IPR014710">
    <property type="entry name" value="RmlC-like_jellyroll"/>
</dbReference>